<evidence type="ECO:0000313" key="2">
    <source>
        <dbReference type="EMBL" id="ORY26684.1"/>
    </source>
</evidence>
<feature type="region of interest" description="Disordered" evidence="1">
    <location>
        <begin position="1"/>
        <end position="33"/>
    </location>
</feature>
<evidence type="ECO:0000313" key="3">
    <source>
        <dbReference type="Proteomes" id="UP000193986"/>
    </source>
</evidence>
<evidence type="ECO:0000256" key="1">
    <source>
        <dbReference type="SAM" id="MobiDB-lite"/>
    </source>
</evidence>
<accession>A0A1Y2AW53</accession>
<comment type="caution">
    <text evidence="2">The sequence shown here is derived from an EMBL/GenBank/DDBJ whole genome shotgun (WGS) entry which is preliminary data.</text>
</comment>
<protein>
    <submittedName>
        <fullName evidence="2">Uncharacterized protein</fullName>
    </submittedName>
</protein>
<sequence length="263" mass="28491">MSSSLNPSSGGEGSGPENVASHQDQDDSVPTESQILPVWKGALRYADSNISMEGSVSCNTVEQTCNIEFRIYDPSVATMDDGSSIHTLFPIVSIAYKPSIPQSDPREDTGSGCSDFCFPATAGSILNYARSFTSSIPTNSEYSAIPADEGGPHAPPTFDQAVKMVRKAMEGITTTGEDRLSEAHIQLQESITRVNNALTTTREGITRSVRLYLAKRAVKLALDAFIKGSMRMDDREEWLMEPPVVIPAIVIVPVDQDQDTNLE</sequence>
<name>A0A1Y2AW53_9TREE</name>
<gene>
    <name evidence="2" type="ORF">BCR39DRAFT_506579</name>
</gene>
<dbReference type="AlphaFoldDB" id="A0A1Y2AW53"/>
<reference evidence="2 3" key="1">
    <citation type="submission" date="2016-07" db="EMBL/GenBank/DDBJ databases">
        <title>Pervasive Adenine N6-methylation of Active Genes in Fungi.</title>
        <authorList>
            <consortium name="DOE Joint Genome Institute"/>
            <person name="Mondo S.J."/>
            <person name="Dannebaum R.O."/>
            <person name="Kuo R.C."/>
            <person name="Labutti K."/>
            <person name="Haridas S."/>
            <person name="Kuo A."/>
            <person name="Salamov A."/>
            <person name="Ahrendt S.R."/>
            <person name="Lipzen A."/>
            <person name="Sullivan W."/>
            <person name="Andreopoulos W.B."/>
            <person name="Clum A."/>
            <person name="Lindquist E."/>
            <person name="Daum C."/>
            <person name="Ramamoorthy G.K."/>
            <person name="Gryganskyi A."/>
            <person name="Culley D."/>
            <person name="Magnuson J.K."/>
            <person name="James T.Y."/>
            <person name="O'Malley M.A."/>
            <person name="Stajich J.E."/>
            <person name="Spatafora J.W."/>
            <person name="Visel A."/>
            <person name="Grigoriev I.V."/>
        </authorList>
    </citation>
    <scope>NUCLEOTIDE SEQUENCE [LARGE SCALE GENOMIC DNA]</scope>
    <source>
        <strain evidence="2 3">68-887.2</strain>
    </source>
</reference>
<keyword evidence="3" id="KW-1185">Reference proteome</keyword>
<dbReference type="Proteomes" id="UP000193986">
    <property type="component" value="Unassembled WGS sequence"/>
</dbReference>
<proteinExistence type="predicted"/>
<dbReference type="InParanoid" id="A0A1Y2AW53"/>
<dbReference type="EMBL" id="MCFC01000045">
    <property type="protein sequence ID" value="ORY26684.1"/>
    <property type="molecule type" value="Genomic_DNA"/>
</dbReference>
<organism evidence="2 3">
    <name type="scientific">Naematelia encephala</name>
    <dbReference type="NCBI Taxonomy" id="71784"/>
    <lineage>
        <taxon>Eukaryota</taxon>
        <taxon>Fungi</taxon>
        <taxon>Dikarya</taxon>
        <taxon>Basidiomycota</taxon>
        <taxon>Agaricomycotina</taxon>
        <taxon>Tremellomycetes</taxon>
        <taxon>Tremellales</taxon>
        <taxon>Naemateliaceae</taxon>
        <taxon>Naematelia</taxon>
    </lineage>
</organism>